<dbReference type="AlphaFoldDB" id="A0A378AR61"/>
<accession>A0A378AR61</accession>
<reference evidence="1 2" key="1">
    <citation type="submission" date="2018-06" db="EMBL/GenBank/DDBJ databases">
        <authorList>
            <consortium name="Pathogen Informatics"/>
            <person name="Doyle S."/>
        </authorList>
    </citation>
    <scope>NUCLEOTIDE SEQUENCE [LARGE SCALE GENOMIC DNA]</scope>
    <source>
        <strain evidence="1 2">NCTC204</strain>
    </source>
</reference>
<name>A0A378AR61_KLEPN</name>
<protein>
    <submittedName>
        <fullName evidence="1">Uncharacterized protein</fullName>
    </submittedName>
</protein>
<organism evidence="1 2">
    <name type="scientific">Klebsiella pneumoniae</name>
    <dbReference type="NCBI Taxonomy" id="573"/>
    <lineage>
        <taxon>Bacteria</taxon>
        <taxon>Pseudomonadati</taxon>
        <taxon>Pseudomonadota</taxon>
        <taxon>Gammaproteobacteria</taxon>
        <taxon>Enterobacterales</taxon>
        <taxon>Enterobacteriaceae</taxon>
        <taxon>Klebsiella/Raoultella group</taxon>
        <taxon>Klebsiella</taxon>
        <taxon>Klebsiella pneumoniae complex</taxon>
    </lineage>
</organism>
<gene>
    <name evidence="1" type="ORF">NCTC204_04393</name>
</gene>
<evidence type="ECO:0000313" key="2">
    <source>
        <dbReference type="Proteomes" id="UP000255192"/>
    </source>
</evidence>
<sequence>MVVAQIFGGLRAAMAANIVGGRDGKRRGVTQRPGDVGIRKRLASTVADGEIEPFAGQRDQPVGDLKLQMQLGC</sequence>
<dbReference type="EMBL" id="UGMD01000002">
    <property type="protein sequence ID" value="STV17227.1"/>
    <property type="molecule type" value="Genomic_DNA"/>
</dbReference>
<evidence type="ECO:0000313" key="1">
    <source>
        <dbReference type="EMBL" id="STV17227.1"/>
    </source>
</evidence>
<proteinExistence type="predicted"/>
<dbReference type="Proteomes" id="UP000255192">
    <property type="component" value="Unassembled WGS sequence"/>
</dbReference>